<dbReference type="SUPFAM" id="SSF52266">
    <property type="entry name" value="SGNH hydrolase"/>
    <property type="match status" value="1"/>
</dbReference>
<feature type="region of interest" description="Disordered" evidence="2">
    <location>
        <begin position="211"/>
        <end position="232"/>
    </location>
</feature>
<keyword evidence="3" id="KW-0732">Signal</keyword>
<proteinExistence type="predicted"/>
<feature type="domain" description="Sialate O-acetylesterase" evidence="4">
    <location>
        <begin position="114"/>
        <end position="216"/>
    </location>
</feature>
<dbReference type="Proteomes" id="UP000585474">
    <property type="component" value="Unassembled WGS sequence"/>
</dbReference>
<evidence type="ECO:0000256" key="3">
    <source>
        <dbReference type="SAM" id="SignalP"/>
    </source>
</evidence>
<dbReference type="Gene3D" id="3.40.50.1110">
    <property type="entry name" value="SGNH hydrolase"/>
    <property type="match status" value="1"/>
</dbReference>
<evidence type="ECO:0000313" key="6">
    <source>
        <dbReference type="Proteomes" id="UP000585474"/>
    </source>
</evidence>
<dbReference type="EMBL" id="BJWL01000021">
    <property type="protein sequence ID" value="GFZ10221.1"/>
    <property type="molecule type" value="Genomic_DNA"/>
</dbReference>
<dbReference type="InterPro" id="IPR052940">
    <property type="entry name" value="Carb_Esterase_6"/>
</dbReference>
<accession>A0A7J0GHL9</accession>
<gene>
    <name evidence="5" type="ORF">Acr_21g0008200</name>
</gene>
<dbReference type="GO" id="GO:0016787">
    <property type="term" value="F:hydrolase activity"/>
    <property type="evidence" value="ECO:0007669"/>
    <property type="project" value="UniProtKB-KW"/>
</dbReference>
<feature type="signal peptide" evidence="3">
    <location>
        <begin position="1"/>
        <end position="32"/>
    </location>
</feature>
<feature type="chain" id="PRO_5029611441" description="Sialate O-acetylesterase domain-containing protein" evidence="3">
    <location>
        <begin position="33"/>
        <end position="232"/>
    </location>
</feature>
<sequence length="232" mass="25224">MGCSIPDTPLTHKAMTNFLFLMLLANMGLAQASYSQGKNIIILAGQSNISGRGGIVNDTWDGVIPPECRPNPAILRLSADLTWVEASDPLHRDIDVTKICGVGPGMAFANRFIGQELYQLVRRAAVAVQGVGRIQAMLWYQGESDTVSEMDAEMYKGRLEKFFMDLRADLESPMLPIIQHQDEGPFVDKVREAQLGTHLANVSCVDAQGLQLEPGPVAPNHTSTGSTWADVS</sequence>
<dbReference type="AlphaFoldDB" id="A0A7J0GHL9"/>
<dbReference type="PANTHER" id="PTHR31988">
    <property type="entry name" value="ESTERASE, PUTATIVE (DUF303)-RELATED"/>
    <property type="match status" value="1"/>
</dbReference>
<feature type="domain" description="Sialate O-acetylesterase" evidence="4">
    <location>
        <begin position="38"/>
        <end position="113"/>
    </location>
</feature>
<organism evidence="5 6">
    <name type="scientific">Actinidia rufa</name>
    <dbReference type="NCBI Taxonomy" id="165716"/>
    <lineage>
        <taxon>Eukaryota</taxon>
        <taxon>Viridiplantae</taxon>
        <taxon>Streptophyta</taxon>
        <taxon>Embryophyta</taxon>
        <taxon>Tracheophyta</taxon>
        <taxon>Spermatophyta</taxon>
        <taxon>Magnoliopsida</taxon>
        <taxon>eudicotyledons</taxon>
        <taxon>Gunneridae</taxon>
        <taxon>Pentapetalae</taxon>
        <taxon>asterids</taxon>
        <taxon>Ericales</taxon>
        <taxon>Actinidiaceae</taxon>
        <taxon>Actinidia</taxon>
    </lineage>
</organism>
<name>A0A7J0GHL9_9ERIC</name>
<evidence type="ECO:0000313" key="5">
    <source>
        <dbReference type="EMBL" id="GFZ10221.1"/>
    </source>
</evidence>
<comment type="caution">
    <text evidence="5">The sequence shown here is derived from an EMBL/GenBank/DDBJ whole genome shotgun (WGS) entry which is preliminary data.</text>
</comment>
<protein>
    <recommendedName>
        <fullName evidence="4">Sialate O-acetylesterase domain-containing protein</fullName>
    </recommendedName>
</protein>
<evidence type="ECO:0000259" key="4">
    <source>
        <dbReference type="Pfam" id="PF03629"/>
    </source>
</evidence>
<dbReference type="OrthoDB" id="42638at2759"/>
<feature type="compositionally biased region" description="Polar residues" evidence="2">
    <location>
        <begin position="220"/>
        <end position="232"/>
    </location>
</feature>
<evidence type="ECO:0000256" key="2">
    <source>
        <dbReference type="SAM" id="MobiDB-lite"/>
    </source>
</evidence>
<dbReference type="InterPro" id="IPR036514">
    <property type="entry name" value="SGNH_hydro_sf"/>
</dbReference>
<reference evidence="5 6" key="1">
    <citation type="submission" date="2019-07" db="EMBL/GenBank/DDBJ databases">
        <title>De Novo Assembly of kiwifruit Actinidia rufa.</title>
        <authorList>
            <person name="Sugita-Konishi S."/>
            <person name="Sato K."/>
            <person name="Mori E."/>
            <person name="Abe Y."/>
            <person name="Kisaki G."/>
            <person name="Hamano K."/>
            <person name="Suezawa K."/>
            <person name="Otani M."/>
            <person name="Fukuda T."/>
            <person name="Manabe T."/>
            <person name="Gomi K."/>
            <person name="Tabuchi M."/>
            <person name="Akimitsu K."/>
            <person name="Kataoka I."/>
        </authorList>
    </citation>
    <scope>NUCLEOTIDE SEQUENCE [LARGE SCALE GENOMIC DNA]</scope>
    <source>
        <strain evidence="6">cv. Fuchu</strain>
    </source>
</reference>
<keyword evidence="1" id="KW-0378">Hydrolase</keyword>
<dbReference type="Pfam" id="PF03629">
    <property type="entry name" value="SASA"/>
    <property type="match status" value="2"/>
</dbReference>
<keyword evidence="6" id="KW-1185">Reference proteome</keyword>
<evidence type="ECO:0000256" key="1">
    <source>
        <dbReference type="ARBA" id="ARBA00022801"/>
    </source>
</evidence>
<dbReference type="PANTHER" id="PTHR31988:SF15">
    <property type="entry name" value="ESTERASE, PUTATIVE (DUF303)-RELATED"/>
    <property type="match status" value="1"/>
</dbReference>
<dbReference type="InterPro" id="IPR005181">
    <property type="entry name" value="SASA"/>
</dbReference>